<dbReference type="Proteomes" id="UP001144323">
    <property type="component" value="Unassembled WGS sequence"/>
</dbReference>
<sequence length="86" mass="9185">MIRLLVCVGPRCDAEGRGRALLADAQAALGEAFPQALADGRLKISTRDCLRHCTRDPVVRLEPSGEAFAGPDRETLLREIGAALGE</sequence>
<dbReference type="AlphaFoldDB" id="A0A9W6GVQ5"/>
<reference evidence="1" key="1">
    <citation type="journal article" date="2023" name="Int. J. Syst. Evol. Microbiol.">
        <title>Methylocystis iwaonis sp. nov., a type II methane-oxidizing bacterium from surface soil of a rice paddy field in Japan, and emended description of the genus Methylocystis (ex Whittenbury et al. 1970) Bowman et al. 1993.</title>
        <authorList>
            <person name="Kaise H."/>
            <person name="Sawadogo J.B."/>
            <person name="Alam M.S."/>
            <person name="Ueno C."/>
            <person name="Dianou D."/>
            <person name="Shinjo R."/>
            <person name="Asakawa S."/>
        </authorList>
    </citation>
    <scope>NUCLEOTIDE SEQUENCE</scope>
    <source>
        <strain evidence="1">LMG27198</strain>
    </source>
</reference>
<evidence type="ECO:0000313" key="1">
    <source>
        <dbReference type="EMBL" id="GLI93902.1"/>
    </source>
</evidence>
<dbReference type="InterPro" id="IPR036249">
    <property type="entry name" value="Thioredoxin-like_sf"/>
</dbReference>
<protein>
    <recommendedName>
        <fullName evidence="3">(2Fe-2S) ferredoxin domain-containing protein</fullName>
    </recommendedName>
</protein>
<organism evidence="1 2">
    <name type="scientific">Methylocystis echinoides</name>
    <dbReference type="NCBI Taxonomy" id="29468"/>
    <lineage>
        <taxon>Bacteria</taxon>
        <taxon>Pseudomonadati</taxon>
        <taxon>Pseudomonadota</taxon>
        <taxon>Alphaproteobacteria</taxon>
        <taxon>Hyphomicrobiales</taxon>
        <taxon>Methylocystaceae</taxon>
        <taxon>Methylocystis</taxon>
    </lineage>
</organism>
<dbReference type="EMBL" id="BSEC01000001">
    <property type="protein sequence ID" value="GLI93902.1"/>
    <property type="molecule type" value="Genomic_DNA"/>
</dbReference>
<dbReference type="SUPFAM" id="SSF52833">
    <property type="entry name" value="Thioredoxin-like"/>
    <property type="match status" value="1"/>
</dbReference>
<comment type="caution">
    <text evidence="1">The sequence shown here is derived from an EMBL/GenBank/DDBJ whole genome shotgun (WGS) entry which is preliminary data.</text>
</comment>
<gene>
    <name evidence="1" type="ORF">LMG27198_28940</name>
</gene>
<name>A0A9W6GVQ5_9HYPH</name>
<keyword evidence="2" id="KW-1185">Reference proteome</keyword>
<evidence type="ECO:0000313" key="2">
    <source>
        <dbReference type="Proteomes" id="UP001144323"/>
    </source>
</evidence>
<evidence type="ECO:0008006" key="3">
    <source>
        <dbReference type="Google" id="ProtNLM"/>
    </source>
</evidence>
<dbReference type="RefSeq" id="WP_281803937.1">
    <property type="nucleotide sequence ID" value="NZ_BSEC01000001.1"/>
</dbReference>
<accession>A0A9W6GVQ5</accession>
<dbReference type="Gene3D" id="3.40.30.10">
    <property type="entry name" value="Glutaredoxin"/>
    <property type="match status" value="1"/>
</dbReference>
<proteinExistence type="predicted"/>